<evidence type="ECO:0000256" key="1">
    <source>
        <dbReference type="SAM" id="SignalP"/>
    </source>
</evidence>
<accession>A0A1N6DZ40</accession>
<dbReference type="InterPro" id="IPR027843">
    <property type="entry name" value="DUF4440"/>
</dbReference>
<feature type="signal peptide" evidence="1">
    <location>
        <begin position="1"/>
        <end position="24"/>
    </location>
</feature>
<name>A0A1N6DZ40_9BACT</name>
<reference evidence="4" key="1">
    <citation type="submission" date="2016-11" db="EMBL/GenBank/DDBJ databases">
        <authorList>
            <person name="Varghese N."/>
            <person name="Submissions S."/>
        </authorList>
    </citation>
    <scope>NUCLEOTIDE SEQUENCE [LARGE SCALE GENOMIC DNA]</scope>
    <source>
        <strain evidence="4">DSM 15292</strain>
    </source>
</reference>
<sequence>MKNLTVLSLVFLFTCTILSLPLQAQNLEKEAKALTKKYVKAYNKKDVATLASMYTNDAVRTFSDGRKYSGIAEITAAMEEEFAVNDLTVSIEHGSSEMNADGTATIKGTYQLVGTANGQPVTLSGSYNNTLTMVGKKWLMTNSSIMVDN</sequence>
<keyword evidence="1" id="KW-0732">Signal</keyword>
<proteinExistence type="predicted"/>
<dbReference type="GO" id="GO:0016853">
    <property type="term" value="F:isomerase activity"/>
    <property type="evidence" value="ECO:0007669"/>
    <property type="project" value="UniProtKB-KW"/>
</dbReference>
<evidence type="ECO:0000259" key="2">
    <source>
        <dbReference type="Pfam" id="PF14534"/>
    </source>
</evidence>
<dbReference type="SUPFAM" id="SSF54427">
    <property type="entry name" value="NTF2-like"/>
    <property type="match status" value="1"/>
</dbReference>
<keyword evidence="3" id="KW-0413">Isomerase</keyword>
<gene>
    <name evidence="3" type="ORF">SAMN05444394_1551</name>
</gene>
<organism evidence="3 4">
    <name type="scientific">Algoriphagus halophilus</name>
    <dbReference type="NCBI Taxonomy" id="226505"/>
    <lineage>
        <taxon>Bacteria</taxon>
        <taxon>Pseudomonadati</taxon>
        <taxon>Bacteroidota</taxon>
        <taxon>Cytophagia</taxon>
        <taxon>Cytophagales</taxon>
        <taxon>Cyclobacteriaceae</taxon>
        <taxon>Algoriphagus</taxon>
    </lineage>
</organism>
<protein>
    <submittedName>
        <fullName evidence="3">Ketosteroid isomerase homolog</fullName>
    </submittedName>
</protein>
<dbReference type="Proteomes" id="UP000185221">
    <property type="component" value="Unassembled WGS sequence"/>
</dbReference>
<evidence type="ECO:0000313" key="3">
    <source>
        <dbReference type="EMBL" id="SIN76048.1"/>
    </source>
</evidence>
<dbReference type="EMBL" id="FSRC01000001">
    <property type="protein sequence ID" value="SIN76048.1"/>
    <property type="molecule type" value="Genomic_DNA"/>
</dbReference>
<keyword evidence="4" id="KW-1185">Reference proteome</keyword>
<feature type="domain" description="DUF4440" evidence="2">
    <location>
        <begin position="33"/>
        <end position="140"/>
    </location>
</feature>
<dbReference type="OrthoDB" id="1329448at2"/>
<dbReference type="Gene3D" id="3.10.450.50">
    <property type="match status" value="1"/>
</dbReference>
<dbReference type="AlphaFoldDB" id="A0A1N6DZ40"/>
<evidence type="ECO:0000313" key="4">
    <source>
        <dbReference type="Proteomes" id="UP000185221"/>
    </source>
</evidence>
<dbReference type="RefSeq" id="WP_074224257.1">
    <property type="nucleotide sequence ID" value="NZ_FSRC01000001.1"/>
</dbReference>
<dbReference type="Pfam" id="PF14534">
    <property type="entry name" value="DUF4440"/>
    <property type="match status" value="1"/>
</dbReference>
<dbReference type="InterPro" id="IPR032710">
    <property type="entry name" value="NTF2-like_dom_sf"/>
</dbReference>
<feature type="chain" id="PRO_5012568415" evidence="1">
    <location>
        <begin position="25"/>
        <end position="149"/>
    </location>
</feature>